<keyword evidence="3" id="KW-1185">Reference proteome</keyword>
<dbReference type="AlphaFoldDB" id="B7K9M3"/>
<dbReference type="RefSeq" id="WP_012598935.1">
    <property type="nucleotide sequence ID" value="NC_011729.1"/>
</dbReference>
<reference evidence="3" key="1">
    <citation type="journal article" date="2011" name="MBio">
        <title>Novel metabolic attributes of the genus Cyanothece, comprising a group of unicellular nitrogen-fixing Cyanobacteria.</title>
        <authorList>
            <person name="Bandyopadhyay A."/>
            <person name="Elvitigala T."/>
            <person name="Welsh E."/>
            <person name="Stockel J."/>
            <person name="Liberton M."/>
            <person name="Min H."/>
            <person name="Sherman L.A."/>
            <person name="Pakrasi H.B."/>
        </authorList>
    </citation>
    <scope>NUCLEOTIDE SEQUENCE [LARGE SCALE GENOMIC DNA]</scope>
    <source>
        <strain evidence="3">PCC 7424</strain>
    </source>
</reference>
<protein>
    <submittedName>
        <fullName evidence="2">Uncharacterized protein</fullName>
    </submittedName>
</protein>
<feature type="signal peptide" evidence="1">
    <location>
        <begin position="1"/>
        <end position="27"/>
    </location>
</feature>
<gene>
    <name evidence="2" type="ordered locus">PCC7424_1551</name>
</gene>
<evidence type="ECO:0000313" key="2">
    <source>
        <dbReference type="EMBL" id="ACK69991.1"/>
    </source>
</evidence>
<accession>B7K9M3</accession>
<dbReference type="HOGENOM" id="CLU_138498_1_0_3"/>
<proteinExistence type="predicted"/>
<evidence type="ECO:0000256" key="1">
    <source>
        <dbReference type="SAM" id="SignalP"/>
    </source>
</evidence>
<feature type="chain" id="PRO_5002858448" evidence="1">
    <location>
        <begin position="28"/>
        <end position="122"/>
    </location>
</feature>
<dbReference type="eggNOG" id="ENOG5030Q8G">
    <property type="taxonomic scope" value="Bacteria"/>
</dbReference>
<keyword evidence="1" id="KW-0732">Signal</keyword>
<sequence length="122" mass="13196">MNLKLPFTLMVILATTAMTLIPSNVKAQSVTVAQANCVQEPQAYIPPETLAMMAYRGAFEEEGIPGYTVFATEYNSGKVTAAKIVEAAVNGCVLSNKYGMAEQKNYIADVGQQVQLFLQGRN</sequence>
<name>B7K9M3_GLOC7</name>
<dbReference type="OrthoDB" id="514474at2"/>
<dbReference type="EMBL" id="CP001291">
    <property type="protein sequence ID" value="ACK69991.1"/>
    <property type="molecule type" value="Genomic_DNA"/>
</dbReference>
<dbReference type="KEGG" id="cyc:PCC7424_1551"/>
<dbReference type="Proteomes" id="UP000002384">
    <property type="component" value="Chromosome"/>
</dbReference>
<evidence type="ECO:0000313" key="3">
    <source>
        <dbReference type="Proteomes" id="UP000002384"/>
    </source>
</evidence>
<organism evidence="2 3">
    <name type="scientific">Gloeothece citriformis (strain PCC 7424)</name>
    <name type="common">Cyanothece sp. (strain PCC 7424)</name>
    <dbReference type="NCBI Taxonomy" id="65393"/>
    <lineage>
        <taxon>Bacteria</taxon>
        <taxon>Bacillati</taxon>
        <taxon>Cyanobacteriota</taxon>
        <taxon>Cyanophyceae</taxon>
        <taxon>Oscillatoriophycideae</taxon>
        <taxon>Chroococcales</taxon>
        <taxon>Aphanothecaceae</taxon>
        <taxon>Gloeothece</taxon>
        <taxon>Gloeothece citriformis</taxon>
    </lineage>
</organism>